<evidence type="ECO:0000256" key="1">
    <source>
        <dbReference type="PROSITE-ProRule" id="PRU00325"/>
    </source>
</evidence>
<dbReference type="Pfam" id="PF04434">
    <property type="entry name" value="SWIM"/>
    <property type="match status" value="1"/>
</dbReference>
<evidence type="ECO:0000313" key="4">
    <source>
        <dbReference type="Proteomes" id="UP000570361"/>
    </source>
</evidence>
<protein>
    <submittedName>
        <fullName evidence="3">Putative Zn finger protein</fullName>
    </submittedName>
</protein>
<dbReference type="Proteomes" id="UP000570361">
    <property type="component" value="Unassembled WGS sequence"/>
</dbReference>
<dbReference type="RefSeq" id="WP_183603325.1">
    <property type="nucleotide sequence ID" value="NZ_JACHXK010000017.1"/>
</dbReference>
<evidence type="ECO:0000313" key="3">
    <source>
        <dbReference type="EMBL" id="MBB3113232.1"/>
    </source>
</evidence>
<dbReference type="GO" id="GO:0008270">
    <property type="term" value="F:zinc ion binding"/>
    <property type="evidence" value="ECO:0007669"/>
    <property type="project" value="UniProtKB-KW"/>
</dbReference>
<accession>A0A7W5FQG7</accession>
<dbReference type="AlphaFoldDB" id="A0A7W5FQG7"/>
<reference evidence="3 4" key="1">
    <citation type="submission" date="2020-08" db="EMBL/GenBank/DDBJ databases">
        <title>Genomic Encyclopedia of Type Strains, Phase III (KMG-III): the genomes of soil and plant-associated and newly described type strains.</title>
        <authorList>
            <person name="Whitman W."/>
        </authorList>
    </citation>
    <scope>NUCLEOTIDE SEQUENCE [LARGE SCALE GENOMIC DNA]</scope>
    <source>
        <strain evidence="3 4">CECT 5862</strain>
    </source>
</reference>
<dbReference type="InterPro" id="IPR007527">
    <property type="entry name" value="Znf_SWIM"/>
</dbReference>
<evidence type="ECO:0000259" key="2">
    <source>
        <dbReference type="PROSITE" id="PS50966"/>
    </source>
</evidence>
<name>A0A7W5FQG7_9BACL</name>
<keyword evidence="1" id="KW-0862">Zinc</keyword>
<dbReference type="EMBL" id="JACHXK010000017">
    <property type="protein sequence ID" value="MBB3113232.1"/>
    <property type="molecule type" value="Genomic_DNA"/>
</dbReference>
<proteinExistence type="predicted"/>
<feature type="domain" description="SWIM-type" evidence="2">
    <location>
        <begin position="63"/>
        <end position="96"/>
    </location>
</feature>
<keyword evidence="1" id="KW-0863">Zinc-finger</keyword>
<organism evidence="3 4">
    <name type="scientific">Paenibacillus phyllosphaerae</name>
    <dbReference type="NCBI Taxonomy" id="274593"/>
    <lineage>
        <taxon>Bacteria</taxon>
        <taxon>Bacillati</taxon>
        <taxon>Bacillota</taxon>
        <taxon>Bacilli</taxon>
        <taxon>Bacillales</taxon>
        <taxon>Paenibacillaceae</taxon>
        <taxon>Paenibacillus</taxon>
    </lineage>
</organism>
<dbReference type="PROSITE" id="PS50966">
    <property type="entry name" value="ZF_SWIM"/>
    <property type="match status" value="1"/>
</dbReference>
<keyword evidence="1" id="KW-0479">Metal-binding</keyword>
<keyword evidence="4" id="KW-1185">Reference proteome</keyword>
<comment type="caution">
    <text evidence="3">The sequence shown here is derived from an EMBL/GenBank/DDBJ whole genome shotgun (WGS) entry which is preliminary data.</text>
</comment>
<gene>
    <name evidence="3" type="ORF">FHS18_005335</name>
</gene>
<sequence length="544" mass="62575">MRPPYTIDDTQWEQLVAQVGELFDDLTIKRGFQFYKQERVQQLALPGEREVEATIEGSEHERYEVTINLDELSESRCECPAGGRCKHVIAALLQYANLQGRMVNAIVNAKSNAGFAAARGAAEAKAKQKVEAASKFSDQASSLAELPIAQWHELMASVIAPLDSQTRNSQYAQEALTALIAVKPDLPPVLTPLFDLHIRLHVLVQLTRPSQNQSQTQWHTTGFYMGFHTHVAAAEVQEGIVACFGQPLPLAEHPAYWQQAMDTAVYMRRLMLTDTPSHPYFSDLYIELWRRWIEPQLSDTQVVAEELRQLEAAEDELGQTLSRASWVMARSWMHFYLLQDESAWALMRGTKARLSVESLLRFPYELVAREQWTRLTSWLAQLGPLLNIHRIESLSVYSQFWDQATEHDPEAEERMWEALTGMLPLARKLYEDKLIEFERWKPWIDLQLSSGREPLSFKVSELAPIEKNAPELLLPFYHQAVERYVAQKNRDGYKAAVKLLKRLAKLYKKLKQDDRFEHYISSFADRNSRLRALQEELRKGKLIP</sequence>